<accession>A0ABY8TUC3</accession>
<keyword evidence="1" id="KW-0732">Signal</keyword>
<feature type="signal peptide" evidence="1">
    <location>
        <begin position="1"/>
        <end position="24"/>
    </location>
</feature>
<keyword evidence="3" id="KW-1185">Reference proteome</keyword>
<name>A0ABY8TUC3_TETOB</name>
<proteinExistence type="predicted"/>
<evidence type="ECO:0000313" key="2">
    <source>
        <dbReference type="EMBL" id="WIA11886.1"/>
    </source>
</evidence>
<reference evidence="2 3" key="1">
    <citation type="submission" date="2023-05" db="EMBL/GenBank/DDBJ databases">
        <title>A 100% complete, gapless, phased diploid assembly of the Scenedesmus obliquus UTEX 3031 genome.</title>
        <authorList>
            <person name="Biondi T.C."/>
            <person name="Hanschen E.R."/>
            <person name="Kwon T."/>
            <person name="Eng W."/>
            <person name="Kruse C.P.S."/>
            <person name="Koehler S.I."/>
            <person name="Kunde Y."/>
            <person name="Gleasner C.D."/>
            <person name="You Mak K.T."/>
            <person name="Polle J."/>
            <person name="Hovde B.T."/>
            <person name="Starkenburg S.R."/>
        </authorList>
    </citation>
    <scope>NUCLEOTIDE SEQUENCE [LARGE SCALE GENOMIC DNA]</scope>
    <source>
        <strain evidence="2 3">DOE0152z</strain>
    </source>
</reference>
<evidence type="ECO:0000256" key="1">
    <source>
        <dbReference type="SAM" id="SignalP"/>
    </source>
</evidence>
<dbReference type="EMBL" id="CP126210">
    <property type="protein sequence ID" value="WIA11886.1"/>
    <property type="molecule type" value="Genomic_DNA"/>
</dbReference>
<evidence type="ECO:0000313" key="3">
    <source>
        <dbReference type="Proteomes" id="UP001244341"/>
    </source>
</evidence>
<evidence type="ECO:0008006" key="4">
    <source>
        <dbReference type="Google" id="ProtNLM"/>
    </source>
</evidence>
<gene>
    <name evidence="2" type="ORF">OEZ85_011971</name>
</gene>
<feature type="chain" id="PRO_5046094674" description="Chitin-binding type-2 domain-containing protein" evidence="1">
    <location>
        <begin position="25"/>
        <end position="147"/>
    </location>
</feature>
<dbReference type="Proteomes" id="UP001244341">
    <property type="component" value="Chromosome 3b"/>
</dbReference>
<sequence>MTAKRVSMLVLAALCCWNLQAVAAQQCSGYLPGNCRVEEGMGFMMCNAGAFCNEFGFPAQHNACESAAKCTDMCAAAGNWGGSCVSDYDATAVLECDGVTTTVQVLRAAIQIPGYGAVYCDDRIQIPTQPAVTSIARSGRRLLRGQA</sequence>
<organism evidence="2 3">
    <name type="scientific">Tetradesmus obliquus</name>
    <name type="common">Green alga</name>
    <name type="synonym">Acutodesmus obliquus</name>
    <dbReference type="NCBI Taxonomy" id="3088"/>
    <lineage>
        <taxon>Eukaryota</taxon>
        <taxon>Viridiplantae</taxon>
        <taxon>Chlorophyta</taxon>
        <taxon>core chlorophytes</taxon>
        <taxon>Chlorophyceae</taxon>
        <taxon>CS clade</taxon>
        <taxon>Sphaeropleales</taxon>
        <taxon>Scenedesmaceae</taxon>
        <taxon>Tetradesmus</taxon>
    </lineage>
</organism>
<protein>
    <recommendedName>
        <fullName evidence="4">Chitin-binding type-2 domain-containing protein</fullName>
    </recommendedName>
</protein>